<gene>
    <name evidence="2" type="ORF">MNBD_GAMMA05-2419</name>
</gene>
<dbReference type="PROSITE" id="PS50943">
    <property type="entry name" value="HTH_CROC1"/>
    <property type="match status" value="1"/>
</dbReference>
<feature type="domain" description="HTH cro/C1-type" evidence="1">
    <location>
        <begin position="12"/>
        <end position="66"/>
    </location>
</feature>
<dbReference type="CDD" id="cd00093">
    <property type="entry name" value="HTH_XRE"/>
    <property type="match status" value="1"/>
</dbReference>
<name>A0A3B0WRX3_9ZZZZ</name>
<sequence>MSYLNDKILRSLKRARKAKGLSQRELSAKSGVPQSHISKIENGAVDLRVSSLVALARTLDLELELVPRKIVPAVQSIVRKTINTDLMNTQKRAKEVINNYRETINAISNVGKINLPQNELDKLNRNINEISNLMPRINSAQLEAISSSRKVIEEVLNSGYTKEIKKVLNSGYAEEIKKAFEKIDSVRNTLAHSKLESITKSLPAYSLDNEVDDE</sequence>
<proteinExistence type="predicted"/>
<organism evidence="2">
    <name type="scientific">hydrothermal vent metagenome</name>
    <dbReference type="NCBI Taxonomy" id="652676"/>
    <lineage>
        <taxon>unclassified sequences</taxon>
        <taxon>metagenomes</taxon>
        <taxon>ecological metagenomes</taxon>
    </lineage>
</organism>
<dbReference type="InterPro" id="IPR001387">
    <property type="entry name" value="Cro/C1-type_HTH"/>
</dbReference>
<dbReference type="Pfam" id="PF01381">
    <property type="entry name" value="HTH_3"/>
    <property type="match status" value="1"/>
</dbReference>
<evidence type="ECO:0000313" key="2">
    <source>
        <dbReference type="EMBL" id="VAW55340.1"/>
    </source>
</evidence>
<dbReference type="AlphaFoldDB" id="A0A3B0WRX3"/>
<protein>
    <recommendedName>
        <fullName evidence="1">HTH cro/C1-type domain-containing protein</fullName>
    </recommendedName>
</protein>
<evidence type="ECO:0000259" key="1">
    <source>
        <dbReference type="PROSITE" id="PS50943"/>
    </source>
</evidence>
<reference evidence="2" key="1">
    <citation type="submission" date="2018-06" db="EMBL/GenBank/DDBJ databases">
        <authorList>
            <person name="Zhirakovskaya E."/>
        </authorList>
    </citation>
    <scope>NUCLEOTIDE SEQUENCE</scope>
</reference>
<accession>A0A3B0WRX3</accession>
<dbReference type="Gene3D" id="1.10.260.40">
    <property type="entry name" value="lambda repressor-like DNA-binding domains"/>
    <property type="match status" value="1"/>
</dbReference>
<dbReference type="SMART" id="SM00530">
    <property type="entry name" value="HTH_XRE"/>
    <property type="match status" value="1"/>
</dbReference>
<dbReference type="SUPFAM" id="SSF47413">
    <property type="entry name" value="lambda repressor-like DNA-binding domains"/>
    <property type="match status" value="1"/>
</dbReference>
<dbReference type="InterPro" id="IPR010982">
    <property type="entry name" value="Lambda_DNA-bd_dom_sf"/>
</dbReference>
<dbReference type="EMBL" id="UOFE01000048">
    <property type="protein sequence ID" value="VAW55340.1"/>
    <property type="molecule type" value="Genomic_DNA"/>
</dbReference>
<dbReference type="GO" id="GO:0003677">
    <property type="term" value="F:DNA binding"/>
    <property type="evidence" value="ECO:0007669"/>
    <property type="project" value="InterPro"/>
</dbReference>